<protein>
    <recommendedName>
        <fullName evidence="7">Coiled-coil domain-containing protein 22 homolog</fullName>
    </recommendedName>
</protein>
<dbReference type="InterPro" id="IPR048348">
    <property type="entry name" value="CCDC22_CC"/>
</dbReference>
<dbReference type="InterPro" id="IPR008530">
    <property type="entry name" value="CCDC22"/>
</dbReference>
<evidence type="ECO:0000313" key="5">
    <source>
        <dbReference type="EMBL" id="KAG5550958.1"/>
    </source>
</evidence>
<name>A0AAV6KEM5_9ERIC</name>
<comment type="similarity">
    <text evidence="1">Belongs to the CCDC22 family.</text>
</comment>
<organism evidence="5 6">
    <name type="scientific">Rhododendron griersonianum</name>
    <dbReference type="NCBI Taxonomy" id="479676"/>
    <lineage>
        <taxon>Eukaryota</taxon>
        <taxon>Viridiplantae</taxon>
        <taxon>Streptophyta</taxon>
        <taxon>Embryophyta</taxon>
        <taxon>Tracheophyta</taxon>
        <taxon>Spermatophyta</taxon>
        <taxon>Magnoliopsida</taxon>
        <taxon>eudicotyledons</taxon>
        <taxon>Gunneridae</taxon>
        <taxon>Pentapetalae</taxon>
        <taxon>asterids</taxon>
        <taxon>Ericales</taxon>
        <taxon>Ericaceae</taxon>
        <taxon>Ericoideae</taxon>
        <taxon>Rhodoreae</taxon>
        <taxon>Rhododendron</taxon>
    </lineage>
</organism>
<dbReference type="PANTHER" id="PTHR15668:SF4">
    <property type="entry name" value="COILED-COIL DOMAIN-CONTAINING PROTEIN 22"/>
    <property type="match status" value="1"/>
</dbReference>
<dbReference type="Pfam" id="PF05667">
    <property type="entry name" value="CCDC22_CC"/>
    <property type="match status" value="1"/>
</dbReference>
<dbReference type="Pfam" id="PF21674">
    <property type="entry name" value="CCDC22_N"/>
    <property type="match status" value="1"/>
</dbReference>
<reference evidence="5" key="1">
    <citation type="submission" date="2020-08" db="EMBL/GenBank/DDBJ databases">
        <title>Plant Genome Project.</title>
        <authorList>
            <person name="Zhang R.-G."/>
        </authorList>
    </citation>
    <scope>NUCLEOTIDE SEQUENCE</scope>
    <source>
        <strain evidence="5">WSP0</strain>
        <tissue evidence="5">Leaf</tissue>
    </source>
</reference>
<keyword evidence="6" id="KW-1185">Reference proteome</keyword>
<evidence type="ECO:0000256" key="1">
    <source>
        <dbReference type="ARBA" id="ARBA00006438"/>
    </source>
</evidence>
<evidence type="ECO:0000259" key="4">
    <source>
        <dbReference type="Pfam" id="PF21674"/>
    </source>
</evidence>
<proteinExistence type="inferred from homology"/>
<evidence type="ECO:0000256" key="2">
    <source>
        <dbReference type="SAM" id="Coils"/>
    </source>
</evidence>
<dbReference type="GO" id="GO:0097602">
    <property type="term" value="F:cullin family protein binding"/>
    <property type="evidence" value="ECO:0007669"/>
    <property type="project" value="TreeGrafter"/>
</dbReference>
<keyword evidence="2" id="KW-0175">Coiled coil</keyword>
<dbReference type="GO" id="GO:2000060">
    <property type="term" value="P:positive regulation of ubiquitin-dependent protein catabolic process"/>
    <property type="evidence" value="ECO:0007669"/>
    <property type="project" value="TreeGrafter"/>
</dbReference>
<evidence type="ECO:0000259" key="3">
    <source>
        <dbReference type="Pfam" id="PF05667"/>
    </source>
</evidence>
<dbReference type="InterPro" id="IPR048349">
    <property type="entry name" value="CCDC22_N"/>
</dbReference>
<dbReference type="Proteomes" id="UP000823749">
    <property type="component" value="Chromosome 4"/>
</dbReference>
<feature type="domain" description="CCDC22 N-terminal" evidence="4">
    <location>
        <begin position="1"/>
        <end position="107"/>
    </location>
</feature>
<accession>A0AAV6KEM5</accession>
<dbReference type="EMBL" id="JACTNZ010000004">
    <property type="protein sequence ID" value="KAG5550958.1"/>
    <property type="molecule type" value="Genomic_DNA"/>
</dbReference>
<sequence length="532" mass="60700">MEESQEILLKSLANSGVGIPPGVSSIRDLTPATLLSICAQSLRLVDDATSLPASLPDSMADRLKICTDLAAAVSDLVTEYICCIRQFLYPSEEDLYKLVRFLVKRLSELKEEHGEAADKMNITTSTITKENDFKDSSKEWTENANAHRADLNFDGARTKLEDLRLNTEMPESSSTRSADAVISGSHKTSLIQQRIGHNEEDMRSLQDQNESMERLVNSAIEASGNEESGGPMDDKHVLEFKQKLIDPRNQSSEMRHKIGKLRTQEKVLMEETSSKALEAQHLEEEHELLKSAAQMAFDDQHTAESYIVQLNERVDAIRDHLIKLERQRDILIKPLEEKRRSLEEALSATKPEAAGKLKKLKEIELEIEAVLSETKKREEEHSKLSADLDNQPKLASRRSYIQRITEITKNSRKQDADIERILKETRELQLESNSIQERLHRTYAVVDETVFREAKKDMVGQQAYRLLASIHESFEQISDKILSTDRLRRDADEHEAKLSALARRSFNVDKLKADLDAIRRENEFLEQRLRNC</sequence>
<feature type="coiled-coil region" evidence="2">
    <location>
        <begin position="195"/>
        <end position="222"/>
    </location>
</feature>
<comment type="caution">
    <text evidence="5">The sequence shown here is derived from an EMBL/GenBank/DDBJ whole genome shotgun (WGS) entry which is preliminary data.</text>
</comment>
<feature type="domain" description="CCDC22 coiled-coil" evidence="3">
    <location>
        <begin position="117"/>
        <end position="500"/>
    </location>
</feature>
<feature type="coiled-coil region" evidence="2">
    <location>
        <begin position="484"/>
        <end position="528"/>
    </location>
</feature>
<evidence type="ECO:0000313" key="6">
    <source>
        <dbReference type="Proteomes" id="UP000823749"/>
    </source>
</evidence>
<gene>
    <name evidence="5" type="ORF">RHGRI_009396</name>
</gene>
<dbReference type="AlphaFoldDB" id="A0AAV6KEM5"/>
<evidence type="ECO:0008006" key="7">
    <source>
        <dbReference type="Google" id="ProtNLM"/>
    </source>
</evidence>
<dbReference type="PANTHER" id="PTHR15668">
    <property type="entry name" value="JM1 PROTEIN"/>
    <property type="match status" value="1"/>
</dbReference>